<dbReference type="PANTHER" id="PTHR16631:SF24">
    <property type="entry name" value="FAMILY 17 GLUCOSIDASE SCW11-RELATED"/>
    <property type="match status" value="1"/>
</dbReference>
<keyword evidence="4" id="KW-0964">Secreted</keyword>
<dbReference type="PANTHER" id="PTHR16631">
    <property type="entry name" value="GLUCAN 1,3-BETA-GLUCOSIDASE"/>
    <property type="match status" value="1"/>
</dbReference>
<dbReference type="SUPFAM" id="SSF51445">
    <property type="entry name" value="(Trans)glycosidases"/>
    <property type="match status" value="1"/>
</dbReference>
<evidence type="ECO:0000313" key="15">
    <source>
        <dbReference type="Proteomes" id="UP001375240"/>
    </source>
</evidence>
<dbReference type="GO" id="GO:0005576">
    <property type="term" value="C:extracellular region"/>
    <property type="evidence" value="ECO:0007669"/>
    <property type="project" value="TreeGrafter"/>
</dbReference>
<comment type="similarity">
    <text evidence="2">Belongs to the glycosyl hydrolase 17 family.</text>
</comment>
<dbReference type="GO" id="GO:0042973">
    <property type="term" value="F:glucan endo-1,3-beta-D-glucosidase activity"/>
    <property type="evidence" value="ECO:0007669"/>
    <property type="project" value="TreeGrafter"/>
</dbReference>
<dbReference type="GO" id="GO:0009277">
    <property type="term" value="C:fungal-type cell wall"/>
    <property type="evidence" value="ECO:0007669"/>
    <property type="project" value="TreeGrafter"/>
</dbReference>
<sequence length="590" mass="63537">MKTAALAIAASALMMGAEAGSLLRRHAHAHLKRDYGYGYEAPAAQDTETCKIVTYTTWVEYTPPKPTYVATEYVKSTVTVVPTPYTTVPYTCSSPVPTPEVTTCPTTGVYTFPAKTITLTSTEYVCVPTTTVVPSGTHTYGVHTTVVVETLTTVTCPYATTYTSANTVYTTLTDTVFECPTPGTYTYGGHSTTVTETATITYPVVATYTPGTYTHPVKTVTVTVPQYVYTCPYEAYVPPPPPATTPSTTSSICTEKSVVPEVHYSAPPAPPTYEKPTKEVPTYQAPTSEVPVYVAPTSKPAKPVPTSSYTPGGPINYNNVGAGRQWCITYTQYNNDKSCKTRDQIFADIKEIADKGFRSIRVYAPDCDALQPITDACDKYKLKIVMGVFIRKTGPSYDYNDVQTQVSNLIAWKRWDLTELIVIGNESVWGGIISAADLVALIEECKGKFKAAGYPGKVTTSEVVSSLEANPGLCSCIDVVAVNIQSYFNGGSAADAGKFVKSQMQQAQAVCNKETFCLETGWPSGGAPISNAHASPSDQDTAIKSIYAVDDGHIAYFSVSDDLWKDSAMNGGVEQHFGCGHLFPMSSSTY</sequence>
<dbReference type="Proteomes" id="UP001375240">
    <property type="component" value="Unassembled WGS sequence"/>
</dbReference>
<comment type="caution">
    <text evidence="14">The sequence shown here is derived from an EMBL/GenBank/DDBJ whole genome shotgun (WGS) entry which is preliminary data.</text>
</comment>
<organism evidence="14 15">
    <name type="scientific">Orbilia brochopaga</name>
    <dbReference type="NCBI Taxonomy" id="3140254"/>
    <lineage>
        <taxon>Eukaryota</taxon>
        <taxon>Fungi</taxon>
        <taxon>Dikarya</taxon>
        <taxon>Ascomycota</taxon>
        <taxon>Pezizomycotina</taxon>
        <taxon>Orbiliomycetes</taxon>
        <taxon>Orbiliales</taxon>
        <taxon>Orbiliaceae</taxon>
        <taxon>Orbilia</taxon>
    </lineage>
</organism>
<dbReference type="InterPro" id="IPR050732">
    <property type="entry name" value="Beta-glucan_modifiers"/>
</dbReference>
<dbReference type="Gene3D" id="3.20.20.80">
    <property type="entry name" value="Glycosidases"/>
    <property type="match status" value="1"/>
</dbReference>
<evidence type="ECO:0000256" key="3">
    <source>
        <dbReference type="ARBA" id="ARBA00022512"/>
    </source>
</evidence>
<evidence type="ECO:0000256" key="10">
    <source>
        <dbReference type="ARBA" id="ARBA00041495"/>
    </source>
</evidence>
<keyword evidence="3" id="KW-0134">Cell wall</keyword>
<dbReference type="InterPro" id="IPR017853">
    <property type="entry name" value="GH"/>
</dbReference>
<evidence type="ECO:0000256" key="4">
    <source>
        <dbReference type="ARBA" id="ARBA00022525"/>
    </source>
</evidence>
<comment type="function">
    <text evidence="8">Beta-glucosidases are one of a number of cellulolytic enzymes involved in the degradation of cellulosic biomass. Catalyzes the last step releasing glucose from the inhibitory cellobiose.</text>
</comment>
<keyword evidence="7" id="KW-0326">Glycosidase</keyword>
<evidence type="ECO:0000256" key="8">
    <source>
        <dbReference type="ARBA" id="ARBA00024983"/>
    </source>
</evidence>
<feature type="signal peptide" evidence="13">
    <location>
        <begin position="1"/>
        <end position="19"/>
    </location>
</feature>
<keyword evidence="5 13" id="KW-0732">Signal</keyword>
<keyword evidence="15" id="KW-1185">Reference proteome</keyword>
<name>A0AAV9U0T5_9PEZI</name>
<dbReference type="AlphaFoldDB" id="A0AAV9U0T5"/>
<dbReference type="EMBL" id="JAVHNQ010000014">
    <property type="protein sequence ID" value="KAK6332761.1"/>
    <property type="molecule type" value="Genomic_DNA"/>
</dbReference>
<dbReference type="GO" id="GO:0009986">
    <property type="term" value="C:cell surface"/>
    <property type="evidence" value="ECO:0007669"/>
    <property type="project" value="TreeGrafter"/>
</dbReference>
<feature type="chain" id="PRO_5043810320" description="Probable beta-glucosidase btgE" evidence="13">
    <location>
        <begin position="20"/>
        <end position="590"/>
    </location>
</feature>
<reference evidence="14 15" key="1">
    <citation type="submission" date="2019-10" db="EMBL/GenBank/DDBJ databases">
        <authorList>
            <person name="Palmer J.M."/>
        </authorList>
    </citation>
    <scope>NUCLEOTIDE SEQUENCE [LARGE SCALE GENOMIC DNA]</scope>
    <source>
        <strain evidence="14 15">TWF696</strain>
    </source>
</reference>
<evidence type="ECO:0000256" key="7">
    <source>
        <dbReference type="ARBA" id="ARBA00023295"/>
    </source>
</evidence>
<protein>
    <recommendedName>
        <fullName evidence="9">Probable beta-glucosidase btgE</fullName>
    </recommendedName>
    <alternativeName>
        <fullName evidence="10">Beta-D-glucoside glucohydrolase btgE</fullName>
    </alternativeName>
    <alternativeName>
        <fullName evidence="12">Cellobiase btgE</fullName>
    </alternativeName>
    <alternativeName>
        <fullName evidence="11">Gentiobiase btgE</fullName>
    </alternativeName>
</protein>
<evidence type="ECO:0000256" key="9">
    <source>
        <dbReference type="ARBA" id="ARBA00039284"/>
    </source>
</evidence>
<comment type="subcellular location">
    <subcellularLocation>
        <location evidence="1">Secreted</location>
        <location evidence="1">Cell wall</location>
    </subcellularLocation>
</comment>
<evidence type="ECO:0000256" key="11">
    <source>
        <dbReference type="ARBA" id="ARBA00041516"/>
    </source>
</evidence>
<evidence type="ECO:0000256" key="2">
    <source>
        <dbReference type="ARBA" id="ARBA00008773"/>
    </source>
</evidence>
<dbReference type="GO" id="GO:0071555">
    <property type="term" value="P:cell wall organization"/>
    <property type="evidence" value="ECO:0007669"/>
    <property type="project" value="TreeGrafter"/>
</dbReference>
<evidence type="ECO:0000256" key="13">
    <source>
        <dbReference type="SAM" id="SignalP"/>
    </source>
</evidence>
<proteinExistence type="inferred from homology"/>
<evidence type="ECO:0000256" key="6">
    <source>
        <dbReference type="ARBA" id="ARBA00022801"/>
    </source>
</evidence>
<evidence type="ECO:0000256" key="12">
    <source>
        <dbReference type="ARBA" id="ARBA00042762"/>
    </source>
</evidence>
<keyword evidence="6" id="KW-0378">Hydrolase</keyword>
<evidence type="ECO:0000313" key="14">
    <source>
        <dbReference type="EMBL" id="KAK6332761.1"/>
    </source>
</evidence>
<evidence type="ECO:0000256" key="5">
    <source>
        <dbReference type="ARBA" id="ARBA00022729"/>
    </source>
</evidence>
<gene>
    <name evidence="14" type="ORF">TWF696_002783</name>
</gene>
<evidence type="ECO:0000256" key="1">
    <source>
        <dbReference type="ARBA" id="ARBA00004191"/>
    </source>
</evidence>
<accession>A0AAV9U0T5</accession>